<gene>
    <name evidence="2" type="ORF">HanXRQr2_Chr04g0173381</name>
</gene>
<dbReference type="Proteomes" id="UP000215914">
    <property type="component" value="Unassembled WGS sequence"/>
</dbReference>
<proteinExistence type="predicted"/>
<name>A0A9K3J8J4_HELAN</name>
<dbReference type="PANTHER" id="PTHR31099">
    <property type="entry name" value="OS06G0165300 PROTEIN"/>
    <property type="match status" value="1"/>
</dbReference>
<reference evidence="2" key="2">
    <citation type="submission" date="2020-06" db="EMBL/GenBank/DDBJ databases">
        <title>Helianthus annuus Genome sequencing and assembly Release 2.</title>
        <authorList>
            <person name="Gouzy J."/>
            <person name="Langlade N."/>
            <person name="Munos S."/>
        </authorList>
    </citation>
    <scope>NUCLEOTIDE SEQUENCE</scope>
    <source>
        <tissue evidence="2">Leaves</tissue>
    </source>
</reference>
<sequence length="110" mass="11954">MMAEPSNPYSTPGENPEPSSPVAAEEEEGDALGGGLSVLKWSKASFDNLMMDVQMPQEYGAIHPQEGDTAADAPAGYVIMLADFFGVCNLRLLLTVFFAEVLEWYKLHIS</sequence>
<comment type="caution">
    <text evidence="2">The sequence shown here is derived from an EMBL/GenBank/DDBJ whole genome shotgun (WGS) entry which is preliminary data.</text>
</comment>
<dbReference type="AlphaFoldDB" id="A0A9K3J8J4"/>
<evidence type="ECO:0000256" key="1">
    <source>
        <dbReference type="SAM" id="MobiDB-lite"/>
    </source>
</evidence>
<accession>A0A9K3J8J4</accession>
<dbReference type="Gramene" id="mRNA:HanXRQr2_Chr04g0173381">
    <property type="protein sequence ID" value="CDS:HanXRQr2_Chr04g0173381.1"/>
    <property type="gene ID" value="HanXRQr2_Chr04g0173381"/>
</dbReference>
<protein>
    <submittedName>
        <fullName evidence="2">Uncharacterized protein</fullName>
    </submittedName>
</protein>
<dbReference type="EMBL" id="MNCJ02000319">
    <property type="protein sequence ID" value="KAF5810759.1"/>
    <property type="molecule type" value="Genomic_DNA"/>
</dbReference>
<feature type="compositionally biased region" description="Low complexity" evidence="1">
    <location>
        <begin position="14"/>
        <end position="23"/>
    </location>
</feature>
<evidence type="ECO:0000313" key="2">
    <source>
        <dbReference type="EMBL" id="KAF5810759.1"/>
    </source>
</evidence>
<keyword evidence="3" id="KW-1185">Reference proteome</keyword>
<feature type="region of interest" description="Disordered" evidence="1">
    <location>
        <begin position="1"/>
        <end position="30"/>
    </location>
</feature>
<organism evidence="2 3">
    <name type="scientific">Helianthus annuus</name>
    <name type="common">Common sunflower</name>
    <dbReference type="NCBI Taxonomy" id="4232"/>
    <lineage>
        <taxon>Eukaryota</taxon>
        <taxon>Viridiplantae</taxon>
        <taxon>Streptophyta</taxon>
        <taxon>Embryophyta</taxon>
        <taxon>Tracheophyta</taxon>
        <taxon>Spermatophyta</taxon>
        <taxon>Magnoliopsida</taxon>
        <taxon>eudicotyledons</taxon>
        <taxon>Gunneridae</taxon>
        <taxon>Pentapetalae</taxon>
        <taxon>asterids</taxon>
        <taxon>campanulids</taxon>
        <taxon>Asterales</taxon>
        <taxon>Asteraceae</taxon>
        <taxon>Asteroideae</taxon>
        <taxon>Heliantheae alliance</taxon>
        <taxon>Heliantheae</taxon>
        <taxon>Helianthus</taxon>
    </lineage>
</organism>
<reference evidence="2" key="1">
    <citation type="journal article" date="2017" name="Nature">
        <title>The sunflower genome provides insights into oil metabolism, flowering and Asterid evolution.</title>
        <authorList>
            <person name="Badouin H."/>
            <person name="Gouzy J."/>
            <person name="Grassa C.J."/>
            <person name="Murat F."/>
            <person name="Staton S.E."/>
            <person name="Cottret L."/>
            <person name="Lelandais-Briere C."/>
            <person name="Owens G.L."/>
            <person name="Carrere S."/>
            <person name="Mayjonade B."/>
            <person name="Legrand L."/>
            <person name="Gill N."/>
            <person name="Kane N.C."/>
            <person name="Bowers J.E."/>
            <person name="Hubner S."/>
            <person name="Bellec A."/>
            <person name="Berard A."/>
            <person name="Berges H."/>
            <person name="Blanchet N."/>
            <person name="Boniface M.C."/>
            <person name="Brunel D."/>
            <person name="Catrice O."/>
            <person name="Chaidir N."/>
            <person name="Claudel C."/>
            <person name="Donnadieu C."/>
            <person name="Faraut T."/>
            <person name="Fievet G."/>
            <person name="Helmstetter N."/>
            <person name="King M."/>
            <person name="Knapp S.J."/>
            <person name="Lai Z."/>
            <person name="Le Paslier M.C."/>
            <person name="Lippi Y."/>
            <person name="Lorenzon L."/>
            <person name="Mandel J.R."/>
            <person name="Marage G."/>
            <person name="Marchand G."/>
            <person name="Marquand E."/>
            <person name="Bret-Mestries E."/>
            <person name="Morien E."/>
            <person name="Nambeesan S."/>
            <person name="Nguyen T."/>
            <person name="Pegot-Espagnet P."/>
            <person name="Pouilly N."/>
            <person name="Raftis F."/>
            <person name="Sallet E."/>
            <person name="Schiex T."/>
            <person name="Thomas J."/>
            <person name="Vandecasteele C."/>
            <person name="Vares D."/>
            <person name="Vear F."/>
            <person name="Vautrin S."/>
            <person name="Crespi M."/>
            <person name="Mangin B."/>
            <person name="Burke J.M."/>
            <person name="Salse J."/>
            <person name="Munos S."/>
            <person name="Vincourt P."/>
            <person name="Rieseberg L.H."/>
            <person name="Langlade N.B."/>
        </authorList>
    </citation>
    <scope>NUCLEOTIDE SEQUENCE</scope>
    <source>
        <tissue evidence="2">Leaves</tissue>
    </source>
</reference>
<dbReference type="PANTHER" id="PTHR31099:SF49">
    <property type="entry name" value="MYOSIN HEAVY CHAIN-LIKE PROTEIN"/>
    <property type="match status" value="1"/>
</dbReference>
<evidence type="ECO:0000313" key="3">
    <source>
        <dbReference type="Proteomes" id="UP000215914"/>
    </source>
</evidence>